<evidence type="ECO:0000256" key="1">
    <source>
        <dbReference type="ARBA" id="ARBA00000085"/>
    </source>
</evidence>
<comment type="catalytic activity">
    <reaction evidence="1">
        <text>ATP + protein L-histidine = ADP + protein N-phospho-L-histidine.</text>
        <dbReference type="EC" id="2.7.13.3"/>
    </reaction>
</comment>
<evidence type="ECO:0000256" key="8">
    <source>
        <dbReference type="ARBA" id="ARBA00022741"/>
    </source>
</evidence>
<keyword evidence="13" id="KW-0472">Membrane</keyword>
<dbReference type="EC" id="2.7.13.3" evidence="3"/>
<dbReference type="InterPro" id="IPR004358">
    <property type="entry name" value="Sig_transdc_His_kin-like_C"/>
</dbReference>
<dbReference type="Gene3D" id="3.40.50.2300">
    <property type="match status" value="1"/>
</dbReference>
<name>A0A5B0X5Q0_9GAMM</name>
<dbReference type="InterPro" id="IPR036890">
    <property type="entry name" value="HATPase_C_sf"/>
</dbReference>
<dbReference type="Pfam" id="PF07494">
    <property type="entry name" value="Reg_prop"/>
    <property type="match status" value="6"/>
</dbReference>
<dbReference type="InterPro" id="IPR015943">
    <property type="entry name" value="WD40/YVTN_repeat-like_dom_sf"/>
</dbReference>
<feature type="domain" description="Histidine kinase" evidence="20">
    <location>
        <begin position="856"/>
        <end position="1079"/>
    </location>
</feature>
<evidence type="ECO:0000256" key="2">
    <source>
        <dbReference type="ARBA" id="ARBA00004651"/>
    </source>
</evidence>
<keyword evidence="18" id="KW-0175">Coiled coil</keyword>
<evidence type="ECO:0000259" key="21">
    <source>
        <dbReference type="PROSITE" id="PS50110"/>
    </source>
</evidence>
<evidence type="ECO:0000256" key="4">
    <source>
        <dbReference type="ARBA" id="ARBA00022475"/>
    </source>
</evidence>
<dbReference type="PROSITE" id="PS50110">
    <property type="entry name" value="RESPONSE_REGULATORY"/>
    <property type="match status" value="1"/>
</dbReference>
<dbReference type="SMART" id="SM00073">
    <property type="entry name" value="HPT"/>
    <property type="match status" value="1"/>
</dbReference>
<keyword evidence="7" id="KW-0812">Transmembrane</keyword>
<feature type="modified residue" description="Phosphohistidine" evidence="16">
    <location>
        <position position="1423"/>
    </location>
</feature>
<dbReference type="SMART" id="SM00388">
    <property type="entry name" value="HisKA"/>
    <property type="match status" value="1"/>
</dbReference>
<dbReference type="SUPFAM" id="SSF47226">
    <property type="entry name" value="Histidine-containing phosphotransfer domain, HPT domain"/>
    <property type="match status" value="1"/>
</dbReference>
<dbReference type="Pfam" id="PF02518">
    <property type="entry name" value="HATPase_c"/>
    <property type="match status" value="1"/>
</dbReference>
<comment type="caution">
    <text evidence="23">The sequence shown here is derived from an EMBL/GenBank/DDBJ whole genome shotgun (WGS) entry which is preliminary data.</text>
</comment>
<dbReference type="SUPFAM" id="SSF47384">
    <property type="entry name" value="Homodimeric domain of signal transducing histidine kinase"/>
    <property type="match status" value="1"/>
</dbReference>
<dbReference type="CDD" id="cd17546">
    <property type="entry name" value="REC_hyHK_CKI1_RcsC-like"/>
    <property type="match status" value="1"/>
</dbReference>
<dbReference type="GO" id="GO:0000155">
    <property type="term" value="F:phosphorelay sensor kinase activity"/>
    <property type="evidence" value="ECO:0007669"/>
    <property type="project" value="InterPro"/>
</dbReference>
<keyword evidence="19" id="KW-0732">Signal</keyword>
<evidence type="ECO:0000256" key="14">
    <source>
        <dbReference type="ARBA" id="ARBA00064003"/>
    </source>
</evidence>
<evidence type="ECO:0000256" key="6">
    <source>
        <dbReference type="ARBA" id="ARBA00022679"/>
    </source>
</evidence>
<dbReference type="Pfam" id="PF00512">
    <property type="entry name" value="HisKA"/>
    <property type="match status" value="1"/>
</dbReference>
<evidence type="ECO:0000256" key="15">
    <source>
        <dbReference type="ARBA" id="ARBA00068150"/>
    </source>
</evidence>
<dbReference type="InterPro" id="IPR011006">
    <property type="entry name" value="CheY-like_superfamily"/>
</dbReference>
<dbReference type="Gene3D" id="3.30.565.10">
    <property type="entry name" value="Histidine kinase-like ATPase, C-terminal domain"/>
    <property type="match status" value="1"/>
</dbReference>
<dbReference type="PROSITE" id="PS50109">
    <property type="entry name" value="HIS_KIN"/>
    <property type="match status" value="1"/>
</dbReference>
<dbReference type="Gene3D" id="1.20.120.160">
    <property type="entry name" value="HPT domain"/>
    <property type="match status" value="1"/>
</dbReference>
<protein>
    <recommendedName>
        <fullName evidence="15">Sensory/regulatory protein RpfC</fullName>
        <ecNumber evidence="3">2.7.13.3</ecNumber>
    </recommendedName>
</protein>
<dbReference type="CDD" id="cd16922">
    <property type="entry name" value="HATPase_EvgS-ArcB-TorS-like"/>
    <property type="match status" value="1"/>
</dbReference>
<proteinExistence type="predicted"/>
<keyword evidence="10" id="KW-0067">ATP-binding</keyword>
<dbReference type="Gene3D" id="2.130.10.10">
    <property type="entry name" value="YVTN repeat-like/Quinoprotein amine dehydrogenase"/>
    <property type="match status" value="2"/>
</dbReference>
<dbReference type="InterPro" id="IPR005467">
    <property type="entry name" value="His_kinase_dom"/>
</dbReference>
<reference evidence="23 24" key="1">
    <citation type="submission" date="2019-09" db="EMBL/GenBank/DDBJ databases">
        <authorList>
            <person name="Chen X.-Y."/>
        </authorList>
    </citation>
    <scope>NUCLEOTIDE SEQUENCE [LARGE SCALE GENOMIC DNA]</scope>
    <source>
        <strain evidence="23 24">NY5</strain>
    </source>
</reference>
<evidence type="ECO:0000313" key="24">
    <source>
        <dbReference type="Proteomes" id="UP000323708"/>
    </source>
</evidence>
<evidence type="ECO:0000313" key="23">
    <source>
        <dbReference type="EMBL" id="KAA1194573.1"/>
    </source>
</evidence>
<dbReference type="Proteomes" id="UP000323708">
    <property type="component" value="Unassembled WGS sequence"/>
</dbReference>
<dbReference type="InterPro" id="IPR013783">
    <property type="entry name" value="Ig-like_fold"/>
</dbReference>
<feature type="coiled-coil region" evidence="18">
    <location>
        <begin position="822"/>
        <end position="856"/>
    </location>
</feature>
<dbReference type="SMART" id="SM00448">
    <property type="entry name" value="REC"/>
    <property type="match status" value="1"/>
</dbReference>
<dbReference type="InterPro" id="IPR011123">
    <property type="entry name" value="Y_Y_Y"/>
</dbReference>
<dbReference type="InterPro" id="IPR003594">
    <property type="entry name" value="HATPase_dom"/>
</dbReference>
<evidence type="ECO:0000256" key="13">
    <source>
        <dbReference type="ARBA" id="ARBA00023136"/>
    </source>
</evidence>
<dbReference type="SUPFAM" id="SSF52172">
    <property type="entry name" value="CheY-like"/>
    <property type="match status" value="1"/>
</dbReference>
<accession>A0A5B0X5Q0</accession>
<feature type="chain" id="PRO_5022812635" description="Sensory/regulatory protein RpfC" evidence="19">
    <location>
        <begin position="22"/>
        <end position="1486"/>
    </location>
</feature>
<evidence type="ECO:0000256" key="17">
    <source>
        <dbReference type="PROSITE-ProRule" id="PRU00169"/>
    </source>
</evidence>
<gene>
    <name evidence="23" type="ORF">F0M18_03870</name>
</gene>
<dbReference type="GO" id="GO:0005886">
    <property type="term" value="C:plasma membrane"/>
    <property type="evidence" value="ECO:0007669"/>
    <property type="project" value="UniProtKB-SubCell"/>
</dbReference>
<dbReference type="RefSeq" id="WP_149610041.1">
    <property type="nucleotide sequence ID" value="NZ_VTUX01000001.1"/>
</dbReference>
<evidence type="ECO:0000256" key="5">
    <source>
        <dbReference type="ARBA" id="ARBA00022553"/>
    </source>
</evidence>
<dbReference type="SUPFAM" id="SSF63829">
    <property type="entry name" value="Calcium-dependent phosphotriesterase"/>
    <property type="match status" value="2"/>
</dbReference>
<keyword evidence="6" id="KW-0808">Transferase</keyword>
<dbReference type="PROSITE" id="PS50894">
    <property type="entry name" value="HPT"/>
    <property type="match status" value="1"/>
</dbReference>
<organism evidence="23 24">
    <name type="scientific">Pseudohalioglobus sediminis</name>
    <dbReference type="NCBI Taxonomy" id="2606449"/>
    <lineage>
        <taxon>Bacteria</taxon>
        <taxon>Pseudomonadati</taxon>
        <taxon>Pseudomonadota</taxon>
        <taxon>Gammaproteobacteria</taxon>
        <taxon>Cellvibrionales</taxon>
        <taxon>Halieaceae</taxon>
        <taxon>Pseudohalioglobus</taxon>
    </lineage>
</organism>
<evidence type="ECO:0000259" key="20">
    <source>
        <dbReference type="PROSITE" id="PS50109"/>
    </source>
</evidence>
<evidence type="ECO:0000256" key="3">
    <source>
        <dbReference type="ARBA" id="ARBA00012438"/>
    </source>
</evidence>
<evidence type="ECO:0000259" key="22">
    <source>
        <dbReference type="PROSITE" id="PS50894"/>
    </source>
</evidence>
<feature type="modified residue" description="4-aspartylphosphate" evidence="17">
    <location>
        <position position="1268"/>
    </location>
</feature>
<dbReference type="InterPro" id="IPR036641">
    <property type="entry name" value="HPT_dom_sf"/>
</dbReference>
<keyword evidence="4" id="KW-1003">Cell membrane</keyword>
<keyword evidence="9" id="KW-0418">Kinase</keyword>
<dbReference type="PANTHER" id="PTHR45339:SF1">
    <property type="entry name" value="HYBRID SIGNAL TRANSDUCTION HISTIDINE KINASE J"/>
    <property type="match status" value="1"/>
</dbReference>
<dbReference type="SMART" id="SM00387">
    <property type="entry name" value="HATPase_c"/>
    <property type="match status" value="1"/>
</dbReference>
<evidence type="ECO:0000256" key="11">
    <source>
        <dbReference type="ARBA" id="ARBA00022989"/>
    </source>
</evidence>
<keyword evidence="24" id="KW-1185">Reference proteome</keyword>
<dbReference type="InterPro" id="IPR003661">
    <property type="entry name" value="HisK_dim/P_dom"/>
</dbReference>
<dbReference type="FunFam" id="3.30.565.10:FF:000010">
    <property type="entry name" value="Sensor histidine kinase RcsC"/>
    <property type="match status" value="1"/>
</dbReference>
<dbReference type="GO" id="GO:0005524">
    <property type="term" value="F:ATP binding"/>
    <property type="evidence" value="ECO:0007669"/>
    <property type="project" value="UniProtKB-KW"/>
</dbReference>
<dbReference type="InterPro" id="IPR008207">
    <property type="entry name" value="Sig_transdc_His_kin_Hpt_dom"/>
</dbReference>
<dbReference type="InterPro" id="IPR011110">
    <property type="entry name" value="Reg_prop"/>
</dbReference>
<evidence type="ECO:0000256" key="7">
    <source>
        <dbReference type="ARBA" id="ARBA00022692"/>
    </source>
</evidence>
<evidence type="ECO:0000256" key="10">
    <source>
        <dbReference type="ARBA" id="ARBA00022840"/>
    </source>
</evidence>
<comment type="subunit">
    <text evidence="14">At low DSF concentrations, interacts with RpfF.</text>
</comment>
<dbReference type="SUPFAM" id="SSF55874">
    <property type="entry name" value="ATPase domain of HSP90 chaperone/DNA topoisomerase II/histidine kinase"/>
    <property type="match status" value="1"/>
</dbReference>
<evidence type="ECO:0000256" key="9">
    <source>
        <dbReference type="ARBA" id="ARBA00022777"/>
    </source>
</evidence>
<comment type="subcellular location">
    <subcellularLocation>
        <location evidence="2">Cell membrane</location>
        <topology evidence="2">Multi-pass membrane protein</topology>
    </subcellularLocation>
</comment>
<dbReference type="Pfam" id="PF01627">
    <property type="entry name" value="Hpt"/>
    <property type="match status" value="1"/>
</dbReference>
<dbReference type="FunFam" id="1.10.287.130:FF:000002">
    <property type="entry name" value="Two-component osmosensing histidine kinase"/>
    <property type="match status" value="1"/>
</dbReference>
<sequence length="1486" mass="165336">MKLCFSLFFTLVILTSSRLNAATPSSYNVSFLPSPASSGLTQQTVRKTFQDSTGAVWFLTQEGVNRYTGKHLENYRNSPTQVNSISSDVVSDILEDTYGNVWISTQGGLNRFDSTKNHFERFPADINERHSPLNDEITSMTKDSEGDIWLGYPNGYSKFDPFTLEFEHFLSDGSSRGSIGAITDLVETGDGILWAIATNAGLVQVDKTSLQPKRIHLNVTSHETTNPRFIELVPQSKNLWIITDNAGLWQLDLQDGELNTFMHDPSDSTSLSSNNVVAVFVDKDDNIWAGTDTGLNLFNKASRKFSVFDTSNSDLPSEIIHSIYQSRDGIYWIGTWAGLAEGRITPFEKFDVSAGGLSNNSVNTFGETSDGSLWIGTDDGLNRLRPGASKFEWINQYTSPGISSQVVMSLLGDGNTLWIGTFDHGLNRLDIESNETQVFRHSPSNSESIGADGITSILRTSDGKLLVGTFGGGLSIFQEATNTFSNYQHEPNDQASISNNNVLALFEDSLGNIWVGTEFGLNRFEKETGRFFRVASSSTSESGLKDTVWLINETSDGTLWIGSWGGGLVTWSLKDRKEGNVKLSNVAGFLVLPSSNIYGIQEDEAGNLWISHNRGISKINAEKSSILNYGLRDNLQGVEFHMGASFKATNRAIYFGGINGFNAIDPQDSIETSTPPIVSIYSIKIMNERRTYDVPYSQLVEVPLTYQDRMLTIEVFAADYSDPEAIQYAYKLEGINSDWIVSPDSRIASFTTLPPGTYLLKMAAASPDGTWNWDALSLPIVVSPPPWLSNYAYASYALMSIFAIAMFIRRQQSKAELARIRQRELEIKVEERTIDLEKARQAAEEANKAKSEFLATMSHEIRTPMHGMIGMTELLLHSNLEQEQKRFAEAAHTSGVALLSIINDVLDFSKIEASKVEMEIVAFDLLDLVDEVCYLQSEPAHRKNLRFVNVCSPVSDLLFEGDSTKIRQVLMNLLSNSIKFTSSGNIVVRTNISRNPQKEGLAQIELSVEDTGIGMTAQTQKRVFDAFTQADASTTRQFGGTGLGLSITKKFIEMMNGDISVQSEPDRGTKITVRLNLPFKKKANQEPPVCDAVFNILTRDDLNFQMLESQLARLGVSYNLVRTHRQLEEIGDVRSITISDAEFIQRNPDWLVDGSKPIDILVCSYPEQRNIEALRECLKIYAPITKTDLKESIVRALGAKQDIAQQRSNNANYSQFQAKVLVAEDVEINQKIANEMLRMLGCEVHIAPDGDKASKAFQKEQFDLVLMDCQMPVMDGFDATKVIRRYEGETGQSRTPIIALTAGTTQDDQEKCISIGMDDYLSKPFGVGEMRAVLEKHCSHSKSYEKRHDSFNTLQSTQAVDEDNLSIINRSAIKNIKEVEKQTGTPLLQTLFKGYEEQMEEKINELVDQVKRGDSQSVYKTAHAIKSMSANIGAEKVRQIAARFEKLGRERKASDIQPQLHELMLARSEFAQEMLEAELSDANSAL</sequence>
<dbReference type="InterPro" id="IPR001789">
    <property type="entry name" value="Sig_transdc_resp-reg_receiver"/>
</dbReference>
<feature type="domain" description="Response regulatory" evidence="21">
    <location>
        <begin position="1219"/>
        <end position="1338"/>
    </location>
</feature>
<evidence type="ECO:0000256" key="18">
    <source>
        <dbReference type="SAM" id="Coils"/>
    </source>
</evidence>
<dbReference type="CDD" id="cd00082">
    <property type="entry name" value="HisKA"/>
    <property type="match status" value="1"/>
</dbReference>
<evidence type="ECO:0000256" key="19">
    <source>
        <dbReference type="SAM" id="SignalP"/>
    </source>
</evidence>
<evidence type="ECO:0000256" key="12">
    <source>
        <dbReference type="ARBA" id="ARBA00023012"/>
    </source>
</evidence>
<evidence type="ECO:0000256" key="16">
    <source>
        <dbReference type="PROSITE-ProRule" id="PRU00110"/>
    </source>
</evidence>
<dbReference type="PANTHER" id="PTHR45339">
    <property type="entry name" value="HYBRID SIGNAL TRANSDUCTION HISTIDINE KINASE J"/>
    <property type="match status" value="1"/>
</dbReference>
<dbReference type="Gene3D" id="2.60.40.10">
    <property type="entry name" value="Immunoglobulins"/>
    <property type="match status" value="1"/>
</dbReference>
<dbReference type="EMBL" id="VTUX01000001">
    <property type="protein sequence ID" value="KAA1194573.1"/>
    <property type="molecule type" value="Genomic_DNA"/>
</dbReference>
<keyword evidence="11" id="KW-1133">Transmembrane helix</keyword>
<feature type="domain" description="HPt" evidence="22">
    <location>
        <begin position="1384"/>
        <end position="1478"/>
    </location>
</feature>
<feature type="signal peptide" evidence="19">
    <location>
        <begin position="1"/>
        <end position="21"/>
    </location>
</feature>
<dbReference type="Gene3D" id="1.10.287.130">
    <property type="match status" value="1"/>
</dbReference>
<keyword evidence="12" id="KW-0902">Two-component regulatory system</keyword>
<dbReference type="PRINTS" id="PR00344">
    <property type="entry name" value="BCTRLSENSOR"/>
</dbReference>
<dbReference type="InterPro" id="IPR036097">
    <property type="entry name" value="HisK_dim/P_sf"/>
</dbReference>
<dbReference type="Pfam" id="PF07495">
    <property type="entry name" value="Y_Y_Y"/>
    <property type="match status" value="1"/>
</dbReference>
<dbReference type="Pfam" id="PF00072">
    <property type="entry name" value="Response_reg"/>
    <property type="match status" value="1"/>
</dbReference>
<keyword evidence="5 17" id="KW-0597">Phosphoprotein</keyword>
<keyword evidence="8" id="KW-0547">Nucleotide-binding</keyword>